<evidence type="ECO:0000256" key="4">
    <source>
        <dbReference type="ARBA" id="ARBA00022723"/>
    </source>
</evidence>
<name>A0A9X2NGB1_9PSEU</name>
<keyword evidence="6 9" id="KW-0408">Iron</keyword>
<dbReference type="GO" id="GO:0004497">
    <property type="term" value="F:monooxygenase activity"/>
    <property type="evidence" value="ECO:0007669"/>
    <property type="project" value="UniProtKB-KW"/>
</dbReference>
<dbReference type="EMBL" id="JAMXQV010000024">
    <property type="protein sequence ID" value="MCR6488266.1"/>
    <property type="molecule type" value="Genomic_DNA"/>
</dbReference>
<evidence type="ECO:0000256" key="7">
    <source>
        <dbReference type="ARBA" id="ARBA00023033"/>
    </source>
</evidence>
<accession>A0A9X2NGB1</accession>
<dbReference type="CDD" id="cd11029">
    <property type="entry name" value="CYP107-like"/>
    <property type="match status" value="1"/>
</dbReference>
<dbReference type="PROSITE" id="PS00086">
    <property type="entry name" value="CYTOCHROME_P450"/>
    <property type="match status" value="1"/>
</dbReference>
<dbReference type="PANTHER" id="PTHR46696">
    <property type="entry name" value="P450, PUTATIVE (EUROFUNG)-RELATED"/>
    <property type="match status" value="1"/>
</dbReference>
<evidence type="ECO:0000256" key="5">
    <source>
        <dbReference type="ARBA" id="ARBA00023002"/>
    </source>
</evidence>
<keyword evidence="7 9" id="KW-0503">Monooxygenase</keyword>
<evidence type="ECO:0000256" key="8">
    <source>
        <dbReference type="ARBA" id="ARBA00055433"/>
    </source>
</evidence>
<gene>
    <name evidence="10" type="ORF">M8542_36095</name>
</gene>
<dbReference type="AlphaFoldDB" id="A0A9X2NGB1"/>
<keyword evidence="4 9" id="KW-0479">Metal-binding</keyword>
<dbReference type="PANTHER" id="PTHR46696:SF1">
    <property type="entry name" value="CYTOCHROME P450 YJIB-RELATED"/>
    <property type="match status" value="1"/>
</dbReference>
<evidence type="ECO:0000256" key="1">
    <source>
        <dbReference type="ARBA" id="ARBA00004660"/>
    </source>
</evidence>
<sequence>MTVEIFDWEHAHEAAKALRERGSVHQVTLPGGVTAWVIGNYADALAALTDEHLSKDSAGIHRILGAQLLRAGKTPELSRMFGSSSILFMDNPRHDELRRRVSKVFTLRRIQLLRPRIERLVSEMLEALPRDRPVDVIEHVAFPLPLVVICELLGVPLDERHQFRDWTTAMMEDDPDRVLPASRAMEDYFDKLILGKRASSDDGLLSALVQLAERGELSADEVMDMVFLLFVAGHETSTNLIGNGVHHLLADPRRWRLLGHRPELVAGAVEEILRFDSPVRMAPYRWTRESVQYGGVVIPADEIVLVSPLSAGRDPHQYPEADNFDVRRNATHLSFGHGIHYCLGAPLARLEAEVVFTALTRDFPNARLAAEADQLRHNPSVIMNGFSALPVIPGGR</sequence>
<proteinExistence type="inferred from homology"/>
<evidence type="ECO:0000313" key="10">
    <source>
        <dbReference type="EMBL" id="MCR6488266.1"/>
    </source>
</evidence>
<dbReference type="FunFam" id="1.10.630.10:FF:000018">
    <property type="entry name" value="Cytochrome P450 monooxygenase"/>
    <property type="match status" value="1"/>
</dbReference>
<dbReference type="SUPFAM" id="SSF48264">
    <property type="entry name" value="Cytochrome P450"/>
    <property type="match status" value="1"/>
</dbReference>
<evidence type="ECO:0000256" key="6">
    <source>
        <dbReference type="ARBA" id="ARBA00023004"/>
    </source>
</evidence>
<dbReference type="InterPro" id="IPR036396">
    <property type="entry name" value="Cyt_P450_sf"/>
</dbReference>
<keyword evidence="11" id="KW-1185">Reference proteome</keyword>
<keyword evidence="3 9" id="KW-0349">Heme</keyword>
<comment type="pathway">
    <text evidence="1">Antibiotic biosynthesis; vancomycin biosynthesis.</text>
</comment>
<dbReference type="GO" id="GO:0016705">
    <property type="term" value="F:oxidoreductase activity, acting on paired donors, with incorporation or reduction of molecular oxygen"/>
    <property type="evidence" value="ECO:0007669"/>
    <property type="project" value="InterPro"/>
</dbReference>
<evidence type="ECO:0000256" key="3">
    <source>
        <dbReference type="ARBA" id="ARBA00022617"/>
    </source>
</evidence>
<dbReference type="InterPro" id="IPR002397">
    <property type="entry name" value="Cyt_P450_B"/>
</dbReference>
<protein>
    <submittedName>
        <fullName evidence="10">Cytochrome P450</fullName>
    </submittedName>
</protein>
<dbReference type="Gene3D" id="1.10.630.10">
    <property type="entry name" value="Cytochrome P450"/>
    <property type="match status" value="1"/>
</dbReference>
<organism evidence="10 11">
    <name type="scientific">Amycolatopsis iheyensis</name>
    <dbReference type="NCBI Taxonomy" id="2945988"/>
    <lineage>
        <taxon>Bacteria</taxon>
        <taxon>Bacillati</taxon>
        <taxon>Actinomycetota</taxon>
        <taxon>Actinomycetes</taxon>
        <taxon>Pseudonocardiales</taxon>
        <taxon>Pseudonocardiaceae</taxon>
        <taxon>Amycolatopsis</taxon>
    </lineage>
</organism>
<evidence type="ECO:0000313" key="11">
    <source>
        <dbReference type="Proteomes" id="UP001144096"/>
    </source>
</evidence>
<comment type="function">
    <text evidence="8">Involved in the coupling of aromatic side chains of the heptapeptide of vancomycin.</text>
</comment>
<evidence type="ECO:0000256" key="2">
    <source>
        <dbReference type="ARBA" id="ARBA00010617"/>
    </source>
</evidence>
<dbReference type="InterPro" id="IPR001128">
    <property type="entry name" value="Cyt_P450"/>
</dbReference>
<comment type="caution">
    <text evidence="10">The sequence shown here is derived from an EMBL/GenBank/DDBJ whole genome shotgun (WGS) entry which is preliminary data.</text>
</comment>
<dbReference type="RefSeq" id="WP_257924830.1">
    <property type="nucleotide sequence ID" value="NZ_JAMXQV010000024.1"/>
</dbReference>
<keyword evidence="5 9" id="KW-0560">Oxidoreductase</keyword>
<evidence type="ECO:0000256" key="9">
    <source>
        <dbReference type="RuleBase" id="RU000461"/>
    </source>
</evidence>
<dbReference type="GO" id="GO:0020037">
    <property type="term" value="F:heme binding"/>
    <property type="evidence" value="ECO:0007669"/>
    <property type="project" value="InterPro"/>
</dbReference>
<dbReference type="InterPro" id="IPR017972">
    <property type="entry name" value="Cyt_P450_CS"/>
</dbReference>
<reference evidence="10" key="1">
    <citation type="submission" date="2022-06" db="EMBL/GenBank/DDBJ databases">
        <title>Amycolatopsis iheyaensis sp. nov., a new species of the genus Amycolatopsis isolated from soil in Iheya island, Japan.</title>
        <authorList>
            <person name="Ngamcharungchit C."/>
            <person name="Kanto H."/>
            <person name="Take A."/>
            <person name="Intra B."/>
            <person name="Matsumoto A."/>
            <person name="Panbangred W."/>
            <person name="Inahashi Y."/>
        </authorList>
    </citation>
    <scope>NUCLEOTIDE SEQUENCE</scope>
    <source>
        <strain evidence="10">OK19-0408</strain>
    </source>
</reference>
<dbReference type="Proteomes" id="UP001144096">
    <property type="component" value="Unassembled WGS sequence"/>
</dbReference>
<dbReference type="Pfam" id="PF00067">
    <property type="entry name" value="p450"/>
    <property type="match status" value="1"/>
</dbReference>
<dbReference type="PRINTS" id="PR00359">
    <property type="entry name" value="BP450"/>
</dbReference>
<dbReference type="GO" id="GO:0005506">
    <property type="term" value="F:iron ion binding"/>
    <property type="evidence" value="ECO:0007669"/>
    <property type="project" value="InterPro"/>
</dbReference>
<comment type="similarity">
    <text evidence="2 9">Belongs to the cytochrome P450 family.</text>
</comment>